<gene>
    <name evidence="10" type="ORF">LOD99_716</name>
</gene>
<dbReference type="GO" id="GO:0005834">
    <property type="term" value="C:heterotrimeric G-protein complex"/>
    <property type="evidence" value="ECO:0007669"/>
    <property type="project" value="TreeGrafter"/>
</dbReference>
<feature type="binding site" evidence="9">
    <location>
        <position position="62"/>
    </location>
    <ligand>
        <name>Mg(2+)</name>
        <dbReference type="ChEBI" id="CHEBI:18420"/>
    </ligand>
</feature>
<dbReference type="Pfam" id="PF00503">
    <property type="entry name" value="G-alpha"/>
    <property type="match status" value="1"/>
</dbReference>
<feature type="binding site" evidence="8">
    <location>
        <begin position="215"/>
        <end position="219"/>
    </location>
    <ligand>
        <name>GTP</name>
        <dbReference type="ChEBI" id="CHEBI:37565"/>
    </ligand>
</feature>
<dbReference type="CDD" id="cd00066">
    <property type="entry name" value="G-alpha"/>
    <property type="match status" value="1"/>
</dbReference>
<evidence type="ECO:0000256" key="8">
    <source>
        <dbReference type="PIRSR" id="PIRSR601019-1"/>
    </source>
</evidence>
<dbReference type="SMART" id="SM00275">
    <property type="entry name" value="G_alpha"/>
    <property type="match status" value="1"/>
</dbReference>
<sequence length="300" mass="35149">MSGAMCCITNGREEVANSEEQIKLREQKRKNKLITQKLKLEKIKYERTHRLLLLGAGESGKSTVVKQMELAFLNGFSDEYRLEFAEIIRRNLLEAIQTILEVMPKFSICLHDKSLEMHRDYILRIVPNGSHLPPRFYDSCRKIALDPAIMKCLLRNNEYQSLDSAAYFLEPNKICEVARENYTPTDMDILRSRKRTEGIFETKFEMEGENFHIFDVGGQREERKKWIQCFNDVTAIIFVVESSGYDCVIRENGETNRLLESLDLFEKIWKNHWLKSISVILFLNKQDLLELKVQSSFTEF</sequence>
<accession>A0AAV7JZ82</accession>
<keyword evidence="5 8" id="KW-0342">GTP-binding</keyword>
<dbReference type="GO" id="GO:0031683">
    <property type="term" value="F:G-protein beta/gamma-subunit complex binding"/>
    <property type="evidence" value="ECO:0007669"/>
    <property type="project" value="InterPro"/>
</dbReference>
<dbReference type="SUPFAM" id="SSF47895">
    <property type="entry name" value="Transducin (alpha subunit), insertion domain"/>
    <property type="match status" value="1"/>
</dbReference>
<dbReference type="InterPro" id="IPR001019">
    <property type="entry name" value="Gprotein_alpha_su"/>
</dbReference>
<evidence type="ECO:0000313" key="10">
    <source>
        <dbReference type="EMBL" id="KAI6654318.1"/>
    </source>
</evidence>
<dbReference type="GO" id="GO:0005737">
    <property type="term" value="C:cytoplasm"/>
    <property type="evidence" value="ECO:0007669"/>
    <property type="project" value="TreeGrafter"/>
</dbReference>
<dbReference type="EMBL" id="JAKMXF010000222">
    <property type="protein sequence ID" value="KAI6654318.1"/>
    <property type="molecule type" value="Genomic_DNA"/>
</dbReference>
<evidence type="ECO:0000256" key="2">
    <source>
        <dbReference type="ARBA" id="ARBA00022723"/>
    </source>
</evidence>
<dbReference type="Gene3D" id="1.10.400.10">
    <property type="entry name" value="GI Alpha 1, domain 2-like"/>
    <property type="match status" value="1"/>
</dbReference>
<dbReference type="Proteomes" id="UP001165289">
    <property type="component" value="Unassembled WGS sequence"/>
</dbReference>
<dbReference type="GO" id="GO:0046872">
    <property type="term" value="F:metal ion binding"/>
    <property type="evidence" value="ECO:0007669"/>
    <property type="project" value="UniProtKB-KW"/>
</dbReference>
<keyword evidence="3 8" id="KW-0547">Nucleotide-binding</keyword>
<dbReference type="GO" id="GO:0005525">
    <property type="term" value="F:GTP binding"/>
    <property type="evidence" value="ECO:0007669"/>
    <property type="project" value="UniProtKB-KW"/>
</dbReference>
<feature type="binding site" evidence="8">
    <location>
        <begin position="190"/>
        <end position="196"/>
    </location>
    <ligand>
        <name>GTP</name>
        <dbReference type="ChEBI" id="CHEBI:37565"/>
    </ligand>
</feature>
<feature type="binding site" evidence="8">
    <location>
        <begin position="284"/>
        <end position="287"/>
    </location>
    <ligand>
        <name>GTP</name>
        <dbReference type="ChEBI" id="CHEBI:37565"/>
    </ligand>
</feature>
<dbReference type="InterPro" id="IPR011025">
    <property type="entry name" value="GproteinA_insert"/>
</dbReference>
<dbReference type="GO" id="GO:0007191">
    <property type="term" value="P:adenylate cyclase-activating dopamine receptor signaling pathway"/>
    <property type="evidence" value="ECO:0007669"/>
    <property type="project" value="TreeGrafter"/>
</dbReference>
<dbReference type="PANTHER" id="PTHR10218:SF212">
    <property type="entry name" value="G PROTEIN ALPHA S SUBUNIT"/>
    <property type="match status" value="1"/>
</dbReference>
<evidence type="ECO:0000256" key="4">
    <source>
        <dbReference type="ARBA" id="ARBA00022842"/>
    </source>
</evidence>
<organism evidence="10 11">
    <name type="scientific">Oopsacas minuta</name>
    <dbReference type="NCBI Taxonomy" id="111878"/>
    <lineage>
        <taxon>Eukaryota</taxon>
        <taxon>Metazoa</taxon>
        <taxon>Porifera</taxon>
        <taxon>Hexactinellida</taxon>
        <taxon>Hexasterophora</taxon>
        <taxon>Lyssacinosida</taxon>
        <taxon>Leucopsacidae</taxon>
        <taxon>Oopsacas</taxon>
    </lineage>
</organism>
<protein>
    <recommendedName>
        <fullName evidence="7">Adenylate cyclase-stimulating G alpha protein</fullName>
    </recommendedName>
</protein>
<dbReference type="PRINTS" id="PR00318">
    <property type="entry name" value="GPROTEINA"/>
</dbReference>
<keyword evidence="6" id="KW-0807">Transducer</keyword>
<feature type="binding site" evidence="9">
    <location>
        <position position="196"/>
    </location>
    <ligand>
        <name>Mg(2+)</name>
        <dbReference type="ChEBI" id="CHEBI:18420"/>
    </ligand>
</feature>
<evidence type="ECO:0000256" key="6">
    <source>
        <dbReference type="ARBA" id="ARBA00023224"/>
    </source>
</evidence>
<feature type="binding site" evidence="8">
    <location>
        <begin position="163"/>
        <end position="164"/>
    </location>
    <ligand>
        <name>GTP</name>
        <dbReference type="ChEBI" id="CHEBI:37565"/>
    </ligand>
</feature>
<evidence type="ECO:0000256" key="1">
    <source>
        <dbReference type="ARBA" id="ARBA00007172"/>
    </source>
</evidence>
<keyword evidence="11" id="KW-1185">Reference proteome</keyword>
<comment type="caution">
    <text evidence="10">The sequence shown here is derived from an EMBL/GenBank/DDBJ whole genome shotgun (WGS) entry which is preliminary data.</text>
</comment>
<name>A0AAV7JZ82_9METZ</name>
<keyword evidence="2 9" id="KW-0479">Metal-binding</keyword>
<evidence type="ECO:0000313" key="11">
    <source>
        <dbReference type="Proteomes" id="UP001165289"/>
    </source>
</evidence>
<dbReference type="PROSITE" id="PS51882">
    <property type="entry name" value="G_ALPHA"/>
    <property type="match status" value="1"/>
</dbReference>
<dbReference type="AlphaFoldDB" id="A0AAV7JZ82"/>
<dbReference type="FunFam" id="3.40.50.300:FF:006178">
    <property type="entry name" value="Guanine nucleotide-binding protein G(s) subunit alpha isoforms short"/>
    <property type="match status" value="1"/>
</dbReference>
<dbReference type="InterPro" id="IPR027417">
    <property type="entry name" value="P-loop_NTPase"/>
</dbReference>
<evidence type="ECO:0000256" key="3">
    <source>
        <dbReference type="ARBA" id="ARBA00022741"/>
    </source>
</evidence>
<evidence type="ECO:0000256" key="9">
    <source>
        <dbReference type="PIRSR" id="PIRSR601019-2"/>
    </source>
</evidence>
<evidence type="ECO:0000256" key="7">
    <source>
        <dbReference type="ARBA" id="ARBA00042247"/>
    </source>
</evidence>
<dbReference type="GO" id="GO:0003924">
    <property type="term" value="F:GTPase activity"/>
    <property type="evidence" value="ECO:0007669"/>
    <property type="project" value="InterPro"/>
</dbReference>
<reference evidence="10 11" key="1">
    <citation type="journal article" date="2023" name="BMC Biol.">
        <title>The compact genome of the sponge Oopsacas minuta (Hexactinellida) is lacking key metazoan core genes.</title>
        <authorList>
            <person name="Santini S."/>
            <person name="Schenkelaars Q."/>
            <person name="Jourda C."/>
            <person name="Duchesne M."/>
            <person name="Belahbib H."/>
            <person name="Rocher C."/>
            <person name="Selva M."/>
            <person name="Riesgo A."/>
            <person name="Vervoort M."/>
            <person name="Leys S.P."/>
            <person name="Kodjabachian L."/>
            <person name="Le Bivic A."/>
            <person name="Borchiellini C."/>
            <person name="Claverie J.M."/>
            <person name="Renard E."/>
        </authorList>
    </citation>
    <scope>NUCLEOTIDE SEQUENCE [LARGE SCALE GENOMIC DNA]</scope>
    <source>
        <strain evidence="10">SPO-2</strain>
    </source>
</reference>
<feature type="binding site" evidence="8">
    <location>
        <begin position="58"/>
        <end position="63"/>
    </location>
    <ligand>
        <name>GTP</name>
        <dbReference type="ChEBI" id="CHEBI:37565"/>
    </ligand>
</feature>
<comment type="similarity">
    <text evidence="1">Belongs to the G-alpha family. G(s) subfamily.</text>
</comment>
<dbReference type="GO" id="GO:0001664">
    <property type="term" value="F:G protein-coupled receptor binding"/>
    <property type="evidence" value="ECO:0007669"/>
    <property type="project" value="TreeGrafter"/>
</dbReference>
<dbReference type="SUPFAM" id="SSF52540">
    <property type="entry name" value="P-loop containing nucleoside triphosphate hydrolases"/>
    <property type="match status" value="1"/>
</dbReference>
<evidence type="ECO:0000256" key="5">
    <source>
        <dbReference type="ARBA" id="ARBA00023134"/>
    </source>
</evidence>
<dbReference type="Gene3D" id="3.40.50.300">
    <property type="entry name" value="P-loop containing nucleotide triphosphate hydrolases"/>
    <property type="match status" value="1"/>
</dbReference>
<dbReference type="PANTHER" id="PTHR10218">
    <property type="entry name" value="GTP-BINDING PROTEIN ALPHA SUBUNIT"/>
    <property type="match status" value="1"/>
</dbReference>
<keyword evidence="4 9" id="KW-0460">Magnesium</keyword>
<proteinExistence type="inferred from homology"/>